<protein>
    <submittedName>
        <fullName evidence="1">Uncharacterized protein</fullName>
    </submittedName>
</protein>
<dbReference type="Proteomes" id="UP000325641">
    <property type="component" value="Chromosome"/>
</dbReference>
<dbReference type="OrthoDB" id="7868888at2"/>
<dbReference type="KEGG" id="bbet:F8237_01890"/>
<evidence type="ECO:0000313" key="1">
    <source>
        <dbReference type="EMBL" id="QFI71234.1"/>
    </source>
</evidence>
<evidence type="ECO:0000313" key="2">
    <source>
        <dbReference type="Proteomes" id="UP000325641"/>
    </source>
</evidence>
<name>A0A5P6NZL0_9BRAD</name>
<dbReference type="AlphaFoldDB" id="A0A5P6NZL0"/>
<reference evidence="2" key="1">
    <citation type="submission" date="2019-10" db="EMBL/GenBank/DDBJ databases">
        <title>Complete Genome Sequence of Bradyrhizobium betae type strain PL7HG1T.</title>
        <authorList>
            <person name="Bromfield E.S.P."/>
            <person name="Cloutier S."/>
        </authorList>
    </citation>
    <scope>NUCLEOTIDE SEQUENCE [LARGE SCALE GENOMIC DNA]</scope>
    <source>
        <strain evidence="2">PL7HG1</strain>
    </source>
</reference>
<proteinExistence type="predicted"/>
<accession>A0A5P6NZL0</accession>
<gene>
    <name evidence="1" type="ORF">F8237_01890</name>
</gene>
<dbReference type="CDD" id="cd11523">
    <property type="entry name" value="NTP-PPase"/>
    <property type="match status" value="1"/>
</dbReference>
<dbReference type="SUPFAM" id="SSF101386">
    <property type="entry name" value="all-alpha NTP pyrophosphatases"/>
    <property type="match status" value="1"/>
</dbReference>
<dbReference type="EMBL" id="CP044543">
    <property type="protein sequence ID" value="QFI71234.1"/>
    <property type="molecule type" value="Genomic_DNA"/>
</dbReference>
<dbReference type="Gene3D" id="1.10.287.1080">
    <property type="entry name" value="MazG-like"/>
    <property type="match status" value="1"/>
</dbReference>
<sequence>MSLTFDEFAKANRARCEDPQGFNHPLDGWSYSDWMTALAGEVGEAANVVKKLNRYRDGVVGNKETYDELHVKLRRELGDVGVYLDLMLQRCGCTLEEAMREVFNSKSGEIGYPKVI</sequence>
<organism evidence="1 2">
    <name type="scientific">Bradyrhizobium betae</name>
    <dbReference type="NCBI Taxonomy" id="244734"/>
    <lineage>
        <taxon>Bacteria</taxon>
        <taxon>Pseudomonadati</taxon>
        <taxon>Pseudomonadota</taxon>
        <taxon>Alphaproteobacteria</taxon>
        <taxon>Hyphomicrobiales</taxon>
        <taxon>Nitrobacteraceae</taxon>
        <taxon>Bradyrhizobium</taxon>
    </lineage>
</organism>